<keyword evidence="9 10" id="KW-0998">Cell outer membrane</keyword>
<dbReference type="InterPro" id="IPR010949">
    <property type="entry name" value="TonB_Hb/transfer/lactofer_rcpt"/>
</dbReference>
<protein>
    <submittedName>
        <fullName evidence="15">TonB-dependent heme/hemoglobin receptor family protein</fullName>
    </submittedName>
</protein>
<proteinExistence type="inferred from homology"/>
<dbReference type="GO" id="GO:0015344">
    <property type="term" value="F:siderophore uptake transmembrane transporter activity"/>
    <property type="evidence" value="ECO:0007669"/>
    <property type="project" value="TreeGrafter"/>
</dbReference>
<evidence type="ECO:0000256" key="4">
    <source>
        <dbReference type="ARBA" id="ARBA00022452"/>
    </source>
</evidence>
<gene>
    <name evidence="15" type="ordered locus">Nhal_1805</name>
</gene>
<evidence type="ECO:0000256" key="1">
    <source>
        <dbReference type="ARBA" id="ARBA00004571"/>
    </source>
</evidence>
<dbReference type="PANTHER" id="PTHR30069">
    <property type="entry name" value="TONB-DEPENDENT OUTER MEMBRANE RECEPTOR"/>
    <property type="match status" value="1"/>
</dbReference>
<keyword evidence="16" id="KW-1185">Reference proteome</keyword>
<dbReference type="PROSITE" id="PS52016">
    <property type="entry name" value="TONB_DEPENDENT_REC_3"/>
    <property type="match status" value="1"/>
</dbReference>
<evidence type="ECO:0000313" key="16">
    <source>
        <dbReference type="Proteomes" id="UP000001844"/>
    </source>
</evidence>
<dbReference type="HOGENOM" id="CLU_008287_19_3_6"/>
<dbReference type="GO" id="GO:0015232">
    <property type="term" value="F:heme transmembrane transporter activity"/>
    <property type="evidence" value="ECO:0007669"/>
    <property type="project" value="InterPro"/>
</dbReference>
<dbReference type="InterPro" id="IPR036942">
    <property type="entry name" value="Beta-barrel_TonB_sf"/>
</dbReference>
<sequence>MIPLLCSGIGAKALADTSLDVENHVLDPVTVIATQTERPLAELPASVSVLDSEQIMRRQAQSMDDLLQVLPNIDFASGPRPIGETITIRGLSSERILTTIDGARQNFSVGHLGRFFIEPDLLKQIEVLRGSASALYGSGALGGVVAMTTREASDFLAPGERFGARLKGGYQSVNDEGSTSATLFGRAADWDFLGNFAYRDSGDLTLGSGQELDSSAAENLSGLVRLNYLPGAHQLRIGGDYFNTEGVFPANPQTVSSGTNENATTDIERRTYTLQYSYDDPAHPWLKPKLNAYRTELRDSRRRLESGRQTTSEFFTTGFKLQNSMDLAGPMAFLGQTLTFGVDYFKDEEEGRENGEPRPSFPKAESDVWGFYLQDEIALGQYLSLIPALRYDRYTLELETGQGQSTTDDALSPRIGGIFHLTSWLKLWGSYGKAFRAPTLPERLTEGLHFRGVPGRFPDNFFIPNPTLKPETVYTWETGFRSAWEGVLAAADRLNLEFTYFDTKAEDFIDLRVDILAGTTQNANLNQARLHGFEAAIHYDTSRFFARASFGRTRGEDDNTGLPLTNVQPDKGVVDLGWRFSRLGFVLGGRGRFVARQDRVPPGVLETPGYSVYDLYASWLPPSAGLKGLRVDFAIDNLTDKAYRRHLSVIEEAGRNFKVALTYQF</sequence>
<evidence type="ECO:0000256" key="7">
    <source>
        <dbReference type="ARBA" id="ARBA00023077"/>
    </source>
</evidence>
<dbReference type="KEGG" id="nhl:Nhal_1805"/>
<comment type="similarity">
    <text evidence="2 10 12">Belongs to the TonB-dependent receptor family.</text>
</comment>
<keyword evidence="3 10" id="KW-0813">Transport</keyword>
<dbReference type="PANTHER" id="PTHR30069:SF41">
    <property type="entry name" value="HEME_HEMOPEXIN UTILIZATION PROTEIN C"/>
    <property type="match status" value="1"/>
</dbReference>
<evidence type="ECO:0000256" key="11">
    <source>
        <dbReference type="PROSITE-ProRule" id="PRU10144"/>
    </source>
</evidence>
<evidence type="ECO:0000256" key="2">
    <source>
        <dbReference type="ARBA" id="ARBA00009810"/>
    </source>
</evidence>
<dbReference type="Pfam" id="PF07715">
    <property type="entry name" value="Plug"/>
    <property type="match status" value="1"/>
</dbReference>
<reference evidence="16" key="1">
    <citation type="submission" date="2010-04" db="EMBL/GenBank/DDBJ databases">
        <title>Complete genome sequence of Nitrosococcus halophilus Nc4, a salt-adapted, aerobic obligate ammonia-oxidizing sulfur purple bacterium.</title>
        <authorList>
            <consortium name="US DOE Joint Genome Institute"/>
            <person name="Campbell M.A."/>
            <person name="Malfatti S.A."/>
            <person name="Chain P.S.G."/>
            <person name="Heidelberg J.F."/>
            <person name="Ward B.B."/>
            <person name="Klotz M.G."/>
        </authorList>
    </citation>
    <scope>NUCLEOTIDE SEQUENCE [LARGE SCALE GENOMIC DNA]</scope>
    <source>
        <strain evidence="16">Nc4</strain>
    </source>
</reference>
<dbReference type="InterPro" id="IPR000531">
    <property type="entry name" value="Beta-barrel_TonB"/>
</dbReference>
<evidence type="ECO:0000256" key="5">
    <source>
        <dbReference type="ARBA" id="ARBA00022692"/>
    </source>
</evidence>
<dbReference type="InterPro" id="IPR011276">
    <property type="entry name" value="TonB_haem/Hb_rcpt"/>
</dbReference>
<dbReference type="EMBL" id="CP001798">
    <property type="protein sequence ID" value="ADE14926.1"/>
    <property type="molecule type" value="Genomic_DNA"/>
</dbReference>
<organism evidence="15 16">
    <name type="scientific">Nitrosococcus halophilus (strain Nc4)</name>
    <dbReference type="NCBI Taxonomy" id="472759"/>
    <lineage>
        <taxon>Bacteria</taxon>
        <taxon>Pseudomonadati</taxon>
        <taxon>Pseudomonadota</taxon>
        <taxon>Gammaproteobacteria</taxon>
        <taxon>Chromatiales</taxon>
        <taxon>Chromatiaceae</taxon>
        <taxon>Nitrosococcus</taxon>
    </lineage>
</organism>
<dbReference type="InterPro" id="IPR012910">
    <property type="entry name" value="Plug_dom"/>
</dbReference>
<dbReference type="GO" id="GO:0044718">
    <property type="term" value="P:siderophore transmembrane transport"/>
    <property type="evidence" value="ECO:0007669"/>
    <property type="project" value="TreeGrafter"/>
</dbReference>
<keyword evidence="8 10" id="KW-0472">Membrane</keyword>
<feature type="domain" description="TonB-dependent receptor-like beta-barrel" evidence="13">
    <location>
        <begin position="223"/>
        <end position="638"/>
    </location>
</feature>
<dbReference type="Proteomes" id="UP000001844">
    <property type="component" value="Chromosome"/>
</dbReference>
<dbReference type="CDD" id="cd01347">
    <property type="entry name" value="ligand_gated_channel"/>
    <property type="match status" value="1"/>
</dbReference>
<dbReference type="AlphaFoldDB" id="D5C334"/>
<keyword evidence="5 10" id="KW-0812">Transmembrane</keyword>
<evidence type="ECO:0000256" key="8">
    <source>
        <dbReference type="ARBA" id="ARBA00023136"/>
    </source>
</evidence>
<keyword evidence="4 10" id="KW-1134">Transmembrane beta strand</keyword>
<evidence type="ECO:0000256" key="12">
    <source>
        <dbReference type="RuleBase" id="RU003357"/>
    </source>
</evidence>
<evidence type="ECO:0000256" key="9">
    <source>
        <dbReference type="ARBA" id="ARBA00023237"/>
    </source>
</evidence>
<name>D5C334_NITHN</name>
<dbReference type="InterPro" id="IPR037066">
    <property type="entry name" value="Plug_dom_sf"/>
</dbReference>
<dbReference type="GO" id="GO:0009279">
    <property type="term" value="C:cell outer membrane"/>
    <property type="evidence" value="ECO:0007669"/>
    <property type="project" value="UniProtKB-SubCell"/>
</dbReference>
<dbReference type="InterPro" id="IPR010917">
    <property type="entry name" value="TonB_rcpt_CS"/>
</dbReference>
<dbReference type="Pfam" id="PF00593">
    <property type="entry name" value="TonB_dep_Rec_b-barrel"/>
    <property type="match status" value="1"/>
</dbReference>
<keyword evidence="6" id="KW-0732">Signal</keyword>
<dbReference type="NCBIfam" id="TIGR01785">
    <property type="entry name" value="TonB-hemin"/>
    <property type="match status" value="1"/>
</dbReference>
<accession>D5C334</accession>
<dbReference type="STRING" id="472759.Nhal_1805"/>
<feature type="domain" description="TonB-dependent receptor plug" evidence="14">
    <location>
        <begin position="40"/>
        <end position="144"/>
    </location>
</feature>
<evidence type="ECO:0000259" key="13">
    <source>
        <dbReference type="Pfam" id="PF00593"/>
    </source>
</evidence>
<feature type="short sequence motif" description="TonB C-terminal box" evidence="11">
    <location>
        <begin position="648"/>
        <end position="665"/>
    </location>
</feature>
<keyword evidence="7 12" id="KW-0798">TonB box</keyword>
<evidence type="ECO:0000313" key="15">
    <source>
        <dbReference type="EMBL" id="ADE14926.1"/>
    </source>
</evidence>
<evidence type="ECO:0000259" key="14">
    <source>
        <dbReference type="Pfam" id="PF07715"/>
    </source>
</evidence>
<dbReference type="SUPFAM" id="SSF56935">
    <property type="entry name" value="Porins"/>
    <property type="match status" value="1"/>
</dbReference>
<evidence type="ECO:0000256" key="3">
    <source>
        <dbReference type="ARBA" id="ARBA00022448"/>
    </source>
</evidence>
<dbReference type="Gene3D" id="2.40.170.20">
    <property type="entry name" value="TonB-dependent receptor, beta-barrel domain"/>
    <property type="match status" value="1"/>
</dbReference>
<dbReference type="PROSITE" id="PS01156">
    <property type="entry name" value="TONB_DEPENDENT_REC_2"/>
    <property type="match status" value="1"/>
</dbReference>
<evidence type="ECO:0000256" key="10">
    <source>
        <dbReference type="PROSITE-ProRule" id="PRU01360"/>
    </source>
</evidence>
<evidence type="ECO:0000256" key="6">
    <source>
        <dbReference type="ARBA" id="ARBA00022729"/>
    </source>
</evidence>
<dbReference type="NCBIfam" id="TIGR01786">
    <property type="entry name" value="TonB-hemlactrns"/>
    <property type="match status" value="1"/>
</dbReference>
<dbReference type="InterPro" id="IPR039426">
    <property type="entry name" value="TonB-dep_rcpt-like"/>
</dbReference>
<keyword evidence="15" id="KW-0675">Receptor</keyword>
<comment type="subcellular location">
    <subcellularLocation>
        <location evidence="1 10">Cell outer membrane</location>
        <topology evidence="1 10">Multi-pass membrane protein</topology>
    </subcellularLocation>
</comment>
<dbReference type="RefSeq" id="WP_013032811.1">
    <property type="nucleotide sequence ID" value="NC_013960.1"/>
</dbReference>
<dbReference type="eggNOG" id="COG4771">
    <property type="taxonomic scope" value="Bacteria"/>
</dbReference>
<dbReference type="Gene3D" id="2.170.130.10">
    <property type="entry name" value="TonB-dependent receptor, plug domain"/>
    <property type="match status" value="1"/>
</dbReference>